<dbReference type="RefSeq" id="WP_136543644.1">
    <property type="nucleotide sequence ID" value="NZ_STGU01000033.1"/>
</dbReference>
<feature type="domain" description="FHA" evidence="1">
    <location>
        <begin position="487"/>
        <end position="536"/>
    </location>
</feature>
<dbReference type="GO" id="GO:0004252">
    <property type="term" value="F:serine-type endopeptidase activity"/>
    <property type="evidence" value="ECO:0007669"/>
    <property type="project" value="InterPro"/>
</dbReference>
<dbReference type="PANTHER" id="PTHR23308">
    <property type="entry name" value="NUCLEAR INHIBITOR OF PROTEIN PHOSPHATASE-1"/>
    <property type="match status" value="1"/>
</dbReference>
<dbReference type="Pfam" id="PF00498">
    <property type="entry name" value="FHA"/>
    <property type="match status" value="2"/>
</dbReference>
<dbReference type="GO" id="GO:0006508">
    <property type="term" value="P:proteolysis"/>
    <property type="evidence" value="ECO:0007669"/>
    <property type="project" value="InterPro"/>
</dbReference>
<dbReference type="EMBL" id="STGU01000033">
    <property type="protein sequence ID" value="THV29695.1"/>
    <property type="molecule type" value="Genomic_DNA"/>
</dbReference>
<dbReference type="SUPFAM" id="SSF50494">
    <property type="entry name" value="Trypsin-like serine proteases"/>
    <property type="match status" value="1"/>
</dbReference>
<dbReference type="Gene3D" id="2.40.10.10">
    <property type="entry name" value="Trypsin-like serine proteases"/>
    <property type="match status" value="2"/>
</dbReference>
<dbReference type="SUPFAM" id="SSF49879">
    <property type="entry name" value="SMAD/FHA domain"/>
    <property type="match status" value="2"/>
</dbReference>
<evidence type="ECO:0000313" key="2">
    <source>
        <dbReference type="EMBL" id="THV29695.1"/>
    </source>
</evidence>
<comment type="caution">
    <text evidence="2">The sequence shown here is derived from an EMBL/GenBank/DDBJ whole genome shotgun (WGS) entry which is preliminary data.</text>
</comment>
<dbReference type="InterPro" id="IPR009003">
    <property type="entry name" value="Peptidase_S1_PA"/>
</dbReference>
<dbReference type="PROSITE" id="PS50006">
    <property type="entry name" value="FHA_DOMAIN"/>
    <property type="match status" value="2"/>
</dbReference>
<name>A0A4S8PJ74_9HYPH</name>
<organism evidence="2 3">
    <name type="scientific">Rhizobium rosettiformans W3</name>
    <dbReference type="NCBI Taxonomy" id="538378"/>
    <lineage>
        <taxon>Bacteria</taxon>
        <taxon>Pseudomonadati</taxon>
        <taxon>Pseudomonadota</taxon>
        <taxon>Alphaproteobacteria</taxon>
        <taxon>Hyphomicrobiales</taxon>
        <taxon>Rhizobiaceae</taxon>
        <taxon>Rhizobium/Agrobacterium group</taxon>
        <taxon>Rhizobium</taxon>
    </lineage>
</organism>
<feature type="domain" description="FHA" evidence="1">
    <location>
        <begin position="367"/>
        <end position="418"/>
    </location>
</feature>
<dbReference type="Gene3D" id="2.60.200.20">
    <property type="match status" value="2"/>
</dbReference>
<dbReference type="InterPro" id="IPR008984">
    <property type="entry name" value="SMAD_FHA_dom_sf"/>
</dbReference>
<dbReference type="InterPro" id="IPR000253">
    <property type="entry name" value="FHA_dom"/>
</dbReference>
<evidence type="ECO:0000313" key="3">
    <source>
        <dbReference type="Proteomes" id="UP000307378"/>
    </source>
</evidence>
<dbReference type="SMART" id="SM00240">
    <property type="entry name" value="FHA"/>
    <property type="match status" value="2"/>
</dbReference>
<accession>A0A4S8PJ74</accession>
<protein>
    <submittedName>
        <fullName evidence="2">FHA domain-containing protein</fullName>
    </submittedName>
</protein>
<evidence type="ECO:0000259" key="1">
    <source>
        <dbReference type="PROSITE" id="PS50006"/>
    </source>
</evidence>
<reference evidence="2 3" key="1">
    <citation type="submission" date="2019-04" db="EMBL/GenBank/DDBJ databases">
        <title>genome sequence of strain W3.</title>
        <authorList>
            <person name="Gao J."/>
            <person name="Sun J."/>
        </authorList>
    </citation>
    <scope>NUCLEOTIDE SEQUENCE [LARGE SCALE GENOMIC DNA]</scope>
    <source>
        <strain evidence="2 3">W3</strain>
    </source>
</reference>
<proteinExistence type="predicted"/>
<dbReference type="InterPro" id="IPR043504">
    <property type="entry name" value="Peptidase_S1_PA_chymotrypsin"/>
</dbReference>
<dbReference type="CDD" id="cd00060">
    <property type="entry name" value="FHA"/>
    <property type="match status" value="2"/>
</dbReference>
<dbReference type="PRINTS" id="PR00834">
    <property type="entry name" value="PROTEASES2C"/>
</dbReference>
<dbReference type="AlphaFoldDB" id="A0A4S8PJ74"/>
<dbReference type="InterPro" id="IPR001940">
    <property type="entry name" value="Peptidase_S1C"/>
</dbReference>
<dbReference type="InterPro" id="IPR050923">
    <property type="entry name" value="Cell_Proc_Reg/RNA_Proc"/>
</dbReference>
<dbReference type="Pfam" id="PF13365">
    <property type="entry name" value="Trypsin_2"/>
    <property type="match status" value="1"/>
</dbReference>
<gene>
    <name evidence="2" type="ORF">FAA86_23525</name>
</gene>
<dbReference type="Proteomes" id="UP000307378">
    <property type="component" value="Unassembled WGS sequence"/>
</dbReference>
<sequence length="562" mass="59142">MAQNIWQRSAAIRPACFLLGAFLSFLLGIILFVAAQRDKDVESGVFRILNMGGPGSGPQSFGTGFKIAAPGAIVTNYHVIAGAASLRILHGVGGAIKAMPAKVVWFDRDRDLAVLSSQDALPGAVLTLADISEGDLLKRDDVEAVGFPGAADDLARISSVSDVAEASYLDATVSTGTVQRQVASAVRLTIQHSANVNPGNSGGPLLDACQRVIGVNTLSMTATMRTGDVVRALETGIVSFQTPGALESAVHIREIINGIRNTEITPILSSGRCYFGIDRWEMTGIGISSALSLAGLALAGFSAIAAREGPRLRQSALPSDLAAADEPSSQTEIASEEWAEFVEFVPEGTSAPYVVSTVGAAFEERGFTIGRRGGDADILLDDPAVSRRHAILRRHPNGGLVISDLGSTNGTLVDGAVAAGEQSRPIRNGSQIALGASRFTVYTNSRSQKSPPNFWLLSGFDAQGHLFQHEFSVSGPMPISEMSFVLVRIGRSDENDVAINDTSVSRRHAQLVMRNGQVFLEDLQSANGTFVNGRKVASGFVRVVPGQKLQFGGISASLSLAS</sequence>